<sequence length="87" mass="9421">MKTNNSPIYAQKFSANQIPAGTPGETINILGPNNHGIDFHLYQVRTSDFWLIAGTGGPPYPCSFQNSRALGVRAVPDRIKLSTGVFS</sequence>
<evidence type="ECO:0000313" key="2">
    <source>
        <dbReference type="Proteomes" id="UP001234178"/>
    </source>
</evidence>
<protein>
    <submittedName>
        <fullName evidence="1">Uncharacterized protein</fullName>
    </submittedName>
</protein>
<comment type="caution">
    <text evidence="1">The sequence shown here is derived from an EMBL/GenBank/DDBJ whole genome shotgun (WGS) entry which is preliminary data.</text>
</comment>
<organism evidence="1 2">
    <name type="scientific">Daphnia magna</name>
    <dbReference type="NCBI Taxonomy" id="35525"/>
    <lineage>
        <taxon>Eukaryota</taxon>
        <taxon>Metazoa</taxon>
        <taxon>Ecdysozoa</taxon>
        <taxon>Arthropoda</taxon>
        <taxon>Crustacea</taxon>
        <taxon>Branchiopoda</taxon>
        <taxon>Diplostraca</taxon>
        <taxon>Cladocera</taxon>
        <taxon>Anomopoda</taxon>
        <taxon>Daphniidae</taxon>
        <taxon>Daphnia</taxon>
    </lineage>
</organism>
<name>A0ABR0ASC2_9CRUS</name>
<reference evidence="1 2" key="1">
    <citation type="journal article" date="2023" name="Nucleic Acids Res.">
        <title>The hologenome of Daphnia magna reveals possible DNA methylation and microbiome-mediated evolution of the host genome.</title>
        <authorList>
            <person name="Chaturvedi A."/>
            <person name="Li X."/>
            <person name="Dhandapani V."/>
            <person name="Marshall H."/>
            <person name="Kissane S."/>
            <person name="Cuenca-Cambronero M."/>
            <person name="Asole G."/>
            <person name="Calvet F."/>
            <person name="Ruiz-Romero M."/>
            <person name="Marangio P."/>
            <person name="Guigo R."/>
            <person name="Rago D."/>
            <person name="Mirbahai L."/>
            <person name="Eastwood N."/>
            <person name="Colbourne J.K."/>
            <person name="Zhou J."/>
            <person name="Mallon E."/>
            <person name="Orsini L."/>
        </authorList>
    </citation>
    <scope>NUCLEOTIDE SEQUENCE [LARGE SCALE GENOMIC DNA]</scope>
    <source>
        <strain evidence="1">LRV0_1</strain>
    </source>
</reference>
<evidence type="ECO:0000313" key="1">
    <source>
        <dbReference type="EMBL" id="KAK4028020.1"/>
    </source>
</evidence>
<dbReference type="Proteomes" id="UP001234178">
    <property type="component" value="Unassembled WGS sequence"/>
</dbReference>
<proteinExistence type="predicted"/>
<gene>
    <name evidence="1" type="ORF">OUZ56_017183</name>
</gene>
<accession>A0ABR0ASC2</accession>
<dbReference type="EMBL" id="JAOYFB010000038">
    <property type="protein sequence ID" value="KAK4028020.1"/>
    <property type="molecule type" value="Genomic_DNA"/>
</dbReference>
<keyword evidence="2" id="KW-1185">Reference proteome</keyword>